<feature type="transmembrane region" description="Helical" evidence="1">
    <location>
        <begin position="88"/>
        <end position="110"/>
    </location>
</feature>
<dbReference type="EMBL" id="BTSY01000004">
    <property type="protein sequence ID" value="GMT21724.1"/>
    <property type="molecule type" value="Genomic_DNA"/>
</dbReference>
<gene>
    <name evidence="2" type="ORF">PFISCL1PPCAC_13021</name>
</gene>
<protein>
    <recommendedName>
        <fullName evidence="4">G protein-coupled receptor</fullName>
    </recommendedName>
</protein>
<keyword evidence="1" id="KW-0812">Transmembrane</keyword>
<sequence>SVLSLAVQGVFPTYLVGYLVFFWTAAKCHHTLSSFGVVKLSARTMSLQRKFFAMITLQAFLPLVILSLPLGLFGVAIITGISMDLNTLALSFSLWLVPIVQAIVSLSFIVRLKSVSAP</sequence>
<feature type="non-terminal residue" evidence="2">
    <location>
        <position position="118"/>
    </location>
</feature>
<organism evidence="2 3">
    <name type="scientific">Pristionchus fissidentatus</name>
    <dbReference type="NCBI Taxonomy" id="1538716"/>
    <lineage>
        <taxon>Eukaryota</taxon>
        <taxon>Metazoa</taxon>
        <taxon>Ecdysozoa</taxon>
        <taxon>Nematoda</taxon>
        <taxon>Chromadorea</taxon>
        <taxon>Rhabditida</taxon>
        <taxon>Rhabditina</taxon>
        <taxon>Diplogasteromorpha</taxon>
        <taxon>Diplogasteroidea</taxon>
        <taxon>Neodiplogasteridae</taxon>
        <taxon>Pristionchus</taxon>
    </lineage>
</organism>
<keyword evidence="3" id="KW-1185">Reference proteome</keyword>
<keyword evidence="1" id="KW-0472">Membrane</keyword>
<evidence type="ECO:0008006" key="4">
    <source>
        <dbReference type="Google" id="ProtNLM"/>
    </source>
</evidence>
<name>A0AAV5VQA4_9BILA</name>
<dbReference type="PANTHER" id="PTHR22943">
    <property type="entry name" value="7-TRANSMEMBRANE DOMAIN RECEPTOR C.ELEGANS"/>
    <property type="match status" value="1"/>
</dbReference>
<proteinExistence type="predicted"/>
<keyword evidence="1" id="KW-1133">Transmembrane helix</keyword>
<feature type="transmembrane region" description="Helical" evidence="1">
    <location>
        <begin position="15"/>
        <end position="38"/>
    </location>
</feature>
<dbReference type="Proteomes" id="UP001432322">
    <property type="component" value="Unassembled WGS sequence"/>
</dbReference>
<evidence type="ECO:0000313" key="3">
    <source>
        <dbReference type="Proteomes" id="UP001432322"/>
    </source>
</evidence>
<dbReference type="Pfam" id="PF10326">
    <property type="entry name" value="7TM_GPCR_Str"/>
    <property type="match status" value="1"/>
</dbReference>
<evidence type="ECO:0000313" key="2">
    <source>
        <dbReference type="EMBL" id="GMT21724.1"/>
    </source>
</evidence>
<dbReference type="AlphaFoldDB" id="A0AAV5VQA4"/>
<feature type="transmembrane region" description="Helical" evidence="1">
    <location>
        <begin position="59"/>
        <end position="82"/>
    </location>
</feature>
<dbReference type="PANTHER" id="PTHR22943:SF248">
    <property type="entry name" value="SEVEN TM RECEPTOR"/>
    <property type="match status" value="1"/>
</dbReference>
<feature type="non-terminal residue" evidence="2">
    <location>
        <position position="1"/>
    </location>
</feature>
<evidence type="ECO:0000256" key="1">
    <source>
        <dbReference type="SAM" id="Phobius"/>
    </source>
</evidence>
<accession>A0AAV5VQA4</accession>
<reference evidence="2" key="1">
    <citation type="submission" date="2023-10" db="EMBL/GenBank/DDBJ databases">
        <title>Genome assembly of Pristionchus species.</title>
        <authorList>
            <person name="Yoshida K."/>
            <person name="Sommer R.J."/>
        </authorList>
    </citation>
    <scope>NUCLEOTIDE SEQUENCE</scope>
    <source>
        <strain evidence="2">RS5133</strain>
    </source>
</reference>
<comment type="caution">
    <text evidence="2">The sequence shown here is derived from an EMBL/GenBank/DDBJ whole genome shotgun (WGS) entry which is preliminary data.</text>
</comment>
<dbReference type="InterPro" id="IPR019428">
    <property type="entry name" value="7TM_GPCR_serpentine_rcpt_Str"/>
</dbReference>